<gene>
    <name evidence="3" type="ORF">BAE27_03175</name>
</gene>
<comment type="caution">
    <text evidence="3">The sequence shown here is derived from an EMBL/GenBank/DDBJ whole genome shotgun (WGS) entry which is preliminary data.</text>
</comment>
<dbReference type="EMBL" id="LZYE01000061">
    <property type="protein sequence ID" value="OFC37960.1"/>
    <property type="molecule type" value="Genomic_DNA"/>
</dbReference>
<protein>
    <recommendedName>
        <fullName evidence="5">Lipoprotein</fullName>
    </recommendedName>
</protein>
<reference evidence="3 4" key="1">
    <citation type="submission" date="2016-06" db="EMBL/GenBank/DDBJ databases">
        <title>Gene turnover analysis identifies the evolutionary adaptation of the extremophile Acidithiobacillus caldus.</title>
        <authorList>
            <person name="Zhang X."/>
        </authorList>
    </citation>
    <scope>NUCLEOTIDE SEQUENCE [LARGE SCALE GENOMIC DNA]</scope>
    <source>
        <strain evidence="3 4">DX</strain>
    </source>
</reference>
<feature type="signal peptide" evidence="2">
    <location>
        <begin position="1"/>
        <end position="33"/>
    </location>
</feature>
<sequence length="642" mass="67388">MSHPKPKVAKSKSTLAVALAAALSCLASGMANAALVTGGGVNTLMVTETVAGNSAQTVASVGPLTDSAGYAGQTLSGTASSTASALGVVPVDSTLSNTVYQNNSDAESAVTNYLKSESSSGTGSLLQAIATAVAAAMKPSGNSTGAQMGIFTFIQNVQIANPTGGSPTAAQVYATVSVQPDGQYQFLGTSINNDTLFLLYADYQQAQDAYYLPAGWTVPGAGELQWELLEVTVEGNTINGAPVPVHGQIQHTIQDNGAYDGIVTQGIGGKQRISYTQPVADLMANQIVPLMKQYNATMGVVLYGEQVKAARNTAGQPLTAISVQTRTFTSSCGSGDKLSNSGQYGYLLTETNNEYLVQDNGSYSQAGQIQSNSISPNANFSESANLPDGSQEGSYENDVVFPIAPYQGQLVNYTSGNPIPASDYTYVAPLQTQNDQAQETTEIDAEDYGWINVCISPNITVYNGAPSSGYVPPDPDPKYGPPTPGYSYYATTDDNIAPFTINGVPDPYVCNYNASQHANAGNCALENDTVSYLYTTPSGDGWTDAWENLVITTNGSMPPIGQIQTNYFLPPPSWITSGDYDAGAPTGFSDYQNGQLVQEKPLTPVTLYIQANPSLGNAQYTCTTGGCTLNYYSCENKYICGY</sequence>
<evidence type="ECO:0008006" key="5">
    <source>
        <dbReference type="Google" id="ProtNLM"/>
    </source>
</evidence>
<dbReference type="PROSITE" id="PS51257">
    <property type="entry name" value="PROKAR_LIPOPROTEIN"/>
    <property type="match status" value="1"/>
</dbReference>
<dbReference type="RefSeq" id="WP_070113991.1">
    <property type="nucleotide sequence ID" value="NZ_LZYE01000061.1"/>
</dbReference>
<evidence type="ECO:0000313" key="3">
    <source>
        <dbReference type="EMBL" id="OFC37960.1"/>
    </source>
</evidence>
<dbReference type="AlphaFoldDB" id="A0A1E7YPU7"/>
<feature type="compositionally biased region" description="Polar residues" evidence="1">
    <location>
        <begin position="366"/>
        <end position="384"/>
    </location>
</feature>
<evidence type="ECO:0000256" key="2">
    <source>
        <dbReference type="SAM" id="SignalP"/>
    </source>
</evidence>
<feature type="chain" id="PRO_5009209117" description="Lipoprotein" evidence="2">
    <location>
        <begin position="34"/>
        <end position="642"/>
    </location>
</feature>
<accession>A0A1E7YPU7</accession>
<keyword evidence="2" id="KW-0732">Signal</keyword>
<proteinExistence type="predicted"/>
<evidence type="ECO:0000313" key="4">
    <source>
        <dbReference type="Proteomes" id="UP000175616"/>
    </source>
</evidence>
<evidence type="ECO:0000256" key="1">
    <source>
        <dbReference type="SAM" id="MobiDB-lite"/>
    </source>
</evidence>
<organism evidence="3 4">
    <name type="scientific">Acidithiobacillus caldus</name>
    <dbReference type="NCBI Taxonomy" id="33059"/>
    <lineage>
        <taxon>Bacteria</taxon>
        <taxon>Pseudomonadati</taxon>
        <taxon>Pseudomonadota</taxon>
        <taxon>Acidithiobacillia</taxon>
        <taxon>Acidithiobacillales</taxon>
        <taxon>Acidithiobacillaceae</taxon>
        <taxon>Acidithiobacillus</taxon>
    </lineage>
</organism>
<name>A0A1E7YPU7_9PROT</name>
<dbReference type="Proteomes" id="UP000175616">
    <property type="component" value="Unassembled WGS sequence"/>
</dbReference>
<feature type="region of interest" description="Disordered" evidence="1">
    <location>
        <begin position="366"/>
        <end position="393"/>
    </location>
</feature>